<keyword evidence="2" id="KW-0012">Acyltransferase</keyword>
<dbReference type="STRING" id="1423804.FD14_GL000279"/>
<dbReference type="InterPro" id="IPR016181">
    <property type="entry name" value="Acyl_CoA_acyltransferase"/>
</dbReference>
<sequence length="149" mass="16734">MTITVCTQRSPEMISQLVDVWEQSVVATHTFLSEAEIAEIKTIVPSALMAIPRLLIIRHPEIQQPVAFMGIDAPRLEMLFIEPAARGQGLGRQLLQYAIQHEGVTELDVNEQNPQAIGFYEHLGFKTVRRSELDGQGKPYPILTMRLAQ</sequence>
<dbReference type="RefSeq" id="WP_054735475.1">
    <property type="nucleotide sequence ID" value="NZ_AYZM01000067.1"/>
</dbReference>
<dbReference type="AlphaFoldDB" id="A0A0R2FDB0"/>
<dbReference type="NCBIfam" id="NF007807">
    <property type="entry name" value="PRK10514.1"/>
    <property type="match status" value="1"/>
</dbReference>
<evidence type="ECO:0000313" key="5">
    <source>
        <dbReference type="Proteomes" id="UP000051442"/>
    </source>
</evidence>
<dbReference type="OrthoDB" id="9789605at2"/>
<evidence type="ECO:0000259" key="3">
    <source>
        <dbReference type="PROSITE" id="PS51186"/>
    </source>
</evidence>
<dbReference type="CDD" id="cd04301">
    <property type="entry name" value="NAT_SF"/>
    <property type="match status" value="1"/>
</dbReference>
<dbReference type="Pfam" id="PF13508">
    <property type="entry name" value="Acetyltransf_7"/>
    <property type="match status" value="1"/>
</dbReference>
<dbReference type="Proteomes" id="UP000051442">
    <property type="component" value="Unassembled WGS sequence"/>
</dbReference>
<name>A0A0R2FDB0_9LACO</name>
<dbReference type="SUPFAM" id="SSF55729">
    <property type="entry name" value="Acyl-CoA N-acyltransferases (Nat)"/>
    <property type="match status" value="1"/>
</dbReference>
<dbReference type="PANTHER" id="PTHR43800">
    <property type="entry name" value="PEPTIDYL-LYSINE N-ACETYLTRANSFERASE YJAB"/>
    <property type="match status" value="1"/>
</dbReference>
<gene>
    <name evidence="4" type="ORF">FD14_GL000279</name>
</gene>
<dbReference type="InterPro" id="IPR000182">
    <property type="entry name" value="GNAT_dom"/>
</dbReference>
<proteinExistence type="predicted"/>
<comment type="caution">
    <text evidence="4">The sequence shown here is derived from an EMBL/GenBank/DDBJ whole genome shotgun (WGS) entry which is preliminary data.</text>
</comment>
<dbReference type="PATRIC" id="fig|1423804.4.peg.304"/>
<evidence type="ECO:0000256" key="1">
    <source>
        <dbReference type="ARBA" id="ARBA00022679"/>
    </source>
</evidence>
<protein>
    <submittedName>
        <fullName evidence="4">Acetyltransferase</fullName>
    </submittedName>
</protein>
<dbReference type="Gene3D" id="3.40.630.30">
    <property type="match status" value="1"/>
</dbReference>
<dbReference type="EMBL" id="AYZM01000067">
    <property type="protein sequence ID" value="KRN25510.1"/>
    <property type="molecule type" value="Genomic_DNA"/>
</dbReference>
<dbReference type="GO" id="GO:0016747">
    <property type="term" value="F:acyltransferase activity, transferring groups other than amino-acyl groups"/>
    <property type="evidence" value="ECO:0007669"/>
    <property type="project" value="InterPro"/>
</dbReference>
<accession>A0A0R2FDB0</accession>
<dbReference type="PANTHER" id="PTHR43800:SF1">
    <property type="entry name" value="PEPTIDYL-LYSINE N-ACETYLTRANSFERASE YJAB"/>
    <property type="match status" value="1"/>
</dbReference>
<reference evidence="4 5" key="1">
    <citation type="journal article" date="2015" name="Genome Announc.">
        <title>Expanding the biotechnology potential of lactobacilli through comparative genomics of 213 strains and associated genera.</title>
        <authorList>
            <person name="Sun Z."/>
            <person name="Harris H.M."/>
            <person name="McCann A."/>
            <person name="Guo C."/>
            <person name="Argimon S."/>
            <person name="Zhang W."/>
            <person name="Yang X."/>
            <person name="Jeffery I.B."/>
            <person name="Cooney J.C."/>
            <person name="Kagawa T.F."/>
            <person name="Liu W."/>
            <person name="Song Y."/>
            <person name="Salvetti E."/>
            <person name="Wrobel A."/>
            <person name="Rasinkangas P."/>
            <person name="Parkhill J."/>
            <person name="Rea M.C."/>
            <person name="O'Sullivan O."/>
            <person name="Ritari J."/>
            <person name="Douillard F.P."/>
            <person name="Paul Ross R."/>
            <person name="Yang R."/>
            <person name="Briner A.E."/>
            <person name="Felis G.E."/>
            <person name="de Vos W.M."/>
            <person name="Barrangou R."/>
            <person name="Klaenhammer T.R."/>
            <person name="Caufield P.W."/>
            <person name="Cui Y."/>
            <person name="Zhang H."/>
            <person name="O'Toole P.W."/>
        </authorList>
    </citation>
    <scope>NUCLEOTIDE SEQUENCE [LARGE SCALE GENOMIC DNA]</scope>
    <source>
        <strain evidence="4 5">DSM 23365</strain>
    </source>
</reference>
<evidence type="ECO:0000256" key="2">
    <source>
        <dbReference type="ARBA" id="ARBA00023315"/>
    </source>
</evidence>
<evidence type="ECO:0000313" key="4">
    <source>
        <dbReference type="EMBL" id="KRN25510.1"/>
    </source>
</evidence>
<organism evidence="4 5">
    <name type="scientific">Secundilactobacillus similis DSM 23365 = JCM 2765</name>
    <dbReference type="NCBI Taxonomy" id="1423804"/>
    <lineage>
        <taxon>Bacteria</taxon>
        <taxon>Bacillati</taxon>
        <taxon>Bacillota</taxon>
        <taxon>Bacilli</taxon>
        <taxon>Lactobacillales</taxon>
        <taxon>Lactobacillaceae</taxon>
        <taxon>Secundilactobacillus</taxon>
    </lineage>
</organism>
<keyword evidence="5" id="KW-1185">Reference proteome</keyword>
<dbReference type="PROSITE" id="PS51186">
    <property type="entry name" value="GNAT"/>
    <property type="match status" value="1"/>
</dbReference>
<keyword evidence="1 4" id="KW-0808">Transferase</keyword>
<feature type="domain" description="N-acetyltransferase" evidence="3">
    <location>
        <begin position="1"/>
        <end position="146"/>
    </location>
</feature>